<sequence>MWFSSIKTTAGSLLGLEISPTGIALAQIRGSPDHPPRLLQCRFREAVPEQHCAVLKSMVSESGLDGLPVNLVLHPAEYKMLLLECPDVPAEDLGAAMRWRIKDLISEPLEGLVIDAFALPADAYRGRSRMAFCAVLDKTRMQGWSTLINKAGLKLASIDVTEMAIRNLGVLAGAENLNIAMLRLRSTGGLICVQHGADLYMARAIEHGLEQAGPNFSSATLEIQRSLDYFESQLGKGHINRLLLLPMKRDGKQALEALASRLTVKLQPLDLRDLFYGQSAAELDEQTQASCMTAVGAALRQTVA</sequence>
<dbReference type="OrthoDB" id="5296002at2"/>
<protein>
    <recommendedName>
        <fullName evidence="3">MSHA biogenesis protein MshI</fullName>
    </recommendedName>
</protein>
<evidence type="ECO:0000313" key="2">
    <source>
        <dbReference type="Proteomes" id="UP000409037"/>
    </source>
</evidence>
<name>A0A5E7FZ43_PSEFL</name>
<dbReference type="EMBL" id="CABVHU010000030">
    <property type="protein sequence ID" value="VVO44679.1"/>
    <property type="molecule type" value="Genomic_DNA"/>
</dbReference>
<accession>A0A5E7FZ43</accession>
<dbReference type="Gene3D" id="3.30.420.380">
    <property type="match status" value="1"/>
</dbReference>
<gene>
    <name evidence="1" type="ORF">PS833_06465</name>
</gene>
<evidence type="ECO:0008006" key="3">
    <source>
        <dbReference type="Google" id="ProtNLM"/>
    </source>
</evidence>
<reference evidence="1 2" key="1">
    <citation type="submission" date="2019-09" db="EMBL/GenBank/DDBJ databases">
        <authorList>
            <person name="Chandra G."/>
            <person name="Truman W A."/>
        </authorList>
    </citation>
    <scope>NUCLEOTIDE SEQUENCE [LARGE SCALE GENOMIC DNA]</scope>
    <source>
        <strain evidence="1">PS833</strain>
    </source>
</reference>
<organism evidence="1 2">
    <name type="scientific">Pseudomonas fluorescens</name>
    <dbReference type="NCBI Taxonomy" id="294"/>
    <lineage>
        <taxon>Bacteria</taxon>
        <taxon>Pseudomonadati</taxon>
        <taxon>Pseudomonadota</taxon>
        <taxon>Gammaproteobacteria</taxon>
        <taxon>Pseudomonadales</taxon>
        <taxon>Pseudomonadaceae</taxon>
        <taxon>Pseudomonas</taxon>
    </lineage>
</organism>
<proteinExistence type="predicted"/>
<dbReference type="InterPro" id="IPR043129">
    <property type="entry name" value="ATPase_NBD"/>
</dbReference>
<dbReference type="SUPFAM" id="SSF53067">
    <property type="entry name" value="Actin-like ATPase domain"/>
    <property type="match status" value="1"/>
</dbReference>
<dbReference type="AlphaFoldDB" id="A0A5E7FZ43"/>
<dbReference type="Proteomes" id="UP000409037">
    <property type="component" value="Unassembled WGS sequence"/>
</dbReference>
<evidence type="ECO:0000313" key="1">
    <source>
        <dbReference type="EMBL" id="VVO44679.1"/>
    </source>
</evidence>